<keyword evidence="1" id="KW-0472">Membrane</keyword>
<sequence>MAGGFVGGGVSERAHLYEYRITGYFIYACIVAALGGSLFGYDLGVSGYSFVDFLCKSYNLSLFFDLRF</sequence>
<dbReference type="EnsemblPlants" id="novel_model_1009_5bd9a17a">
    <property type="protein sequence ID" value="cds.novel_model_1009_5bd9a17a"/>
    <property type="gene ID" value="novel_gene_569_5bd9a17a"/>
</dbReference>
<dbReference type="Gramene" id="novel_model_1009_5bd9a17a">
    <property type="protein sequence ID" value="cds.novel_model_1009_5bd9a17a"/>
    <property type="gene ID" value="novel_gene_569_5bd9a17a"/>
</dbReference>
<dbReference type="AlphaFoldDB" id="A0A803QSX6"/>
<name>A0A803QSX6_CANSA</name>
<keyword evidence="3" id="KW-1185">Reference proteome</keyword>
<keyword evidence="1" id="KW-1133">Transmembrane helix</keyword>
<proteinExistence type="predicted"/>
<accession>A0A803QSX6</accession>
<dbReference type="OMA" id="GYFIYAC"/>
<reference evidence="2" key="1">
    <citation type="submission" date="2018-11" db="EMBL/GenBank/DDBJ databases">
        <authorList>
            <person name="Grassa J C."/>
        </authorList>
    </citation>
    <scope>NUCLEOTIDE SEQUENCE [LARGE SCALE GENOMIC DNA]</scope>
</reference>
<evidence type="ECO:0000313" key="3">
    <source>
        <dbReference type="Proteomes" id="UP000596661"/>
    </source>
</evidence>
<evidence type="ECO:0000256" key="1">
    <source>
        <dbReference type="SAM" id="Phobius"/>
    </source>
</evidence>
<dbReference type="EMBL" id="UZAU01000168">
    <property type="status" value="NOT_ANNOTATED_CDS"/>
    <property type="molecule type" value="Genomic_DNA"/>
</dbReference>
<protein>
    <submittedName>
        <fullName evidence="2">Uncharacterized protein</fullName>
    </submittedName>
</protein>
<reference evidence="2" key="2">
    <citation type="submission" date="2021-03" db="UniProtKB">
        <authorList>
            <consortium name="EnsemblPlants"/>
        </authorList>
    </citation>
    <scope>IDENTIFICATION</scope>
</reference>
<keyword evidence="1" id="KW-0812">Transmembrane</keyword>
<feature type="transmembrane region" description="Helical" evidence="1">
    <location>
        <begin position="21"/>
        <end position="41"/>
    </location>
</feature>
<evidence type="ECO:0000313" key="2">
    <source>
        <dbReference type="EnsemblPlants" id="cds.novel_model_1009_5bd9a17a"/>
    </source>
</evidence>
<dbReference type="Proteomes" id="UP000596661">
    <property type="component" value="Chromosome 2"/>
</dbReference>
<organism evidence="2 3">
    <name type="scientific">Cannabis sativa</name>
    <name type="common">Hemp</name>
    <name type="synonym">Marijuana</name>
    <dbReference type="NCBI Taxonomy" id="3483"/>
    <lineage>
        <taxon>Eukaryota</taxon>
        <taxon>Viridiplantae</taxon>
        <taxon>Streptophyta</taxon>
        <taxon>Embryophyta</taxon>
        <taxon>Tracheophyta</taxon>
        <taxon>Spermatophyta</taxon>
        <taxon>Magnoliopsida</taxon>
        <taxon>eudicotyledons</taxon>
        <taxon>Gunneridae</taxon>
        <taxon>Pentapetalae</taxon>
        <taxon>rosids</taxon>
        <taxon>fabids</taxon>
        <taxon>Rosales</taxon>
        <taxon>Cannabaceae</taxon>
        <taxon>Cannabis</taxon>
    </lineage>
</organism>